<gene>
    <name evidence="2" type="ORF">CYNAS_LOCUS2144</name>
</gene>
<feature type="signal peptide" evidence="1">
    <location>
        <begin position="1"/>
        <end position="17"/>
    </location>
</feature>
<accession>A0AA36DMX6</accession>
<keyword evidence="3" id="KW-1185">Reference proteome</keyword>
<evidence type="ECO:0000313" key="2">
    <source>
        <dbReference type="EMBL" id="CAJ0590161.1"/>
    </source>
</evidence>
<dbReference type="Proteomes" id="UP001176961">
    <property type="component" value="Unassembled WGS sequence"/>
</dbReference>
<reference evidence="2" key="1">
    <citation type="submission" date="2023-07" db="EMBL/GenBank/DDBJ databases">
        <authorList>
            <consortium name="CYATHOMIX"/>
        </authorList>
    </citation>
    <scope>NUCLEOTIDE SEQUENCE</scope>
    <source>
        <strain evidence="2">N/A</strain>
    </source>
</reference>
<dbReference type="AlphaFoldDB" id="A0AA36DMX6"/>
<comment type="caution">
    <text evidence="2">The sequence shown here is derived from an EMBL/GenBank/DDBJ whole genome shotgun (WGS) entry which is preliminary data.</text>
</comment>
<organism evidence="2 3">
    <name type="scientific">Cylicocyclus nassatus</name>
    <name type="common">Nematode worm</name>
    <dbReference type="NCBI Taxonomy" id="53992"/>
    <lineage>
        <taxon>Eukaryota</taxon>
        <taxon>Metazoa</taxon>
        <taxon>Ecdysozoa</taxon>
        <taxon>Nematoda</taxon>
        <taxon>Chromadorea</taxon>
        <taxon>Rhabditida</taxon>
        <taxon>Rhabditina</taxon>
        <taxon>Rhabditomorpha</taxon>
        <taxon>Strongyloidea</taxon>
        <taxon>Strongylidae</taxon>
        <taxon>Cylicocyclus</taxon>
    </lineage>
</organism>
<sequence length="102" mass="11774">MLYTFFLIFILLHANAAEEETCCFSWFKSCISAQNDEACENAAYNHCLKYCSIYNETVGFDECMAVCLKTYVNTSTPTPGEPKKERNKFLTFFKFVKEFLGL</sequence>
<feature type="chain" id="PRO_5041230988" evidence="1">
    <location>
        <begin position="18"/>
        <end position="102"/>
    </location>
</feature>
<dbReference type="EMBL" id="CATQJL010000001">
    <property type="protein sequence ID" value="CAJ0590161.1"/>
    <property type="molecule type" value="Genomic_DNA"/>
</dbReference>
<evidence type="ECO:0000256" key="1">
    <source>
        <dbReference type="SAM" id="SignalP"/>
    </source>
</evidence>
<keyword evidence="1" id="KW-0732">Signal</keyword>
<name>A0AA36DMX6_CYLNA</name>
<evidence type="ECO:0000313" key="3">
    <source>
        <dbReference type="Proteomes" id="UP001176961"/>
    </source>
</evidence>
<protein>
    <submittedName>
        <fullName evidence="2">Uncharacterized protein</fullName>
    </submittedName>
</protein>
<proteinExistence type="predicted"/>